<feature type="domain" description="Glycosyl transferase family 51" evidence="14">
    <location>
        <begin position="92"/>
        <end position="258"/>
    </location>
</feature>
<evidence type="ECO:0000256" key="9">
    <source>
        <dbReference type="ARBA" id="ARBA00023268"/>
    </source>
</evidence>
<evidence type="ECO:0000259" key="14">
    <source>
        <dbReference type="Pfam" id="PF00912"/>
    </source>
</evidence>
<dbReference type="Pfam" id="PF06832">
    <property type="entry name" value="BiPBP_C"/>
    <property type="match status" value="1"/>
</dbReference>
<keyword evidence="8" id="KW-0378">Hydrolase</keyword>
<dbReference type="InterPro" id="IPR012338">
    <property type="entry name" value="Beta-lactam/transpept-like"/>
</dbReference>
<dbReference type="NCBIfam" id="TIGR02073">
    <property type="entry name" value="PBP_1c"/>
    <property type="match status" value="1"/>
</dbReference>
<evidence type="ECO:0000256" key="2">
    <source>
        <dbReference type="ARBA" id="ARBA00007090"/>
    </source>
</evidence>
<dbReference type="GO" id="GO:0009252">
    <property type="term" value="P:peptidoglycan biosynthetic process"/>
    <property type="evidence" value="ECO:0007669"/>
    <property type="project" value="UniProtKB-UniPathway"/>
</dbReference>
<feature type="domain" description="Penicillin-binding C-terminal" evidence="15">
    <location>
        <begin position="633"/>
        <end position="721"/>
    </location>
</feature>
<dbReference type="Gene3D" id="1.10.3810.10">
    <property type="entry name" value="Biosynthetic peptidoglycan transglycosylase-like"/>
    <property type="match status" value="1"/>
</dbReference>
<evidence type="ECO:0000313" key="17">
    <source>
        <dbReference type="Proteomes" id="UP000323142"/>
    </source>
</evidence>
<comment type="catalytic activity">
    <reaction evidence="11">
        <text>[GlcNAc-(1-&gt;4)-Mur2Ac(oyl-L-Ala-gamma-D-Glu-L-Lys-D-Ala-D-Ala)](n)-di-trans,octa-cis-undecaprenyl diphosphate + beta-D-GlcNAc-(1-&gt;4)-Mur2Ac(oyl-L-Ala-gamma-D-Glu-L-Lys-D-Ala-D-Ala)-di-trans,octa-cis-undecaprenyl diphosphate = [GlcNAc-(1-&gt;4)-Mur2Ac(oyl-L-Ala-gamma-D-Glu-L-Lys-D-Ala-D-Ala)](n+1)-di-trans,octa-cis-undecaprenyl diphosphate + di-trans,octa-cis-undecaprenyl diphosphate + H(+)</text>
        <dbReference type="Rhea" id="RHEA:23708"/>
        <dbReference type="Rhea" id="RHEA-COMP:9602"/>
        <dbReference type="Rhea" id="RHEA-COMP:9603"/>
        <dbReference type="ChEBI" id="CHEBI:15378"/>
        <dbReference type="ChEBI" id="CHEBI:58405"/>
        <dbReference type="ChEBI" id="CHEBI:60033"/>
        <dbReference type="ChEBI" id="CHEBI:78435"/>
        <dbReference type="EC" id="2.4.99.28"/>
    </reaction>
</comment>
<dbReference type="InterPro" id="IPR023346">
    <property type="entry name" value="Lysozyme-like_dom_sf"/>
</dbReference>
<evidence type="ECO:0000256" key="7">
    <source>
        <dbReference type="ARBA" id="ARBA00022679"/>
    </source>
</evidence>
<dbReference type="InterPro" id="IPR009647">
    <property type="entry name" value="PBP_C"/>
</dbReference>
<organism evidence="16 17">
    <name type="scientific">Salinarimonas soli</name>
    <dbReference type="NCBI Taxonomy" id="1638099"/>
    <lineage>
        <taxon>Bacteria</taxon>
        <taxon>Pseudomonadati</taxon>
        <taxon>Pseudomonadota</taxon>
        <taxon>Alphaproteobacteria</taxon>
        <taxon>Hyphomicrobiales</taxon>
        <taxon>Salinarimonadaceae</taxon>
        <taxon>Salinarimonas</taxon>
    </lineage>
</organism>
<evidence type="ECO:0000256" key="3">
    <source>
        <dbReference type="ARBA" id="ARBA00007739"/>
    </source>
</evidence>
<dbReference type="InterPro" id="IPR001460">
    <property type="entry name" value="PCN-bd_Tpept"/>
</dbReference>
<sequence>MGGRSTHARTALSWIVGGWRHDPHPQPLPTRGRGVVVRRLAVGAILLLAAIGSGVWAYVDALGPLDLTAAEARSTVVLDRDGRLLRPYAAADGRWRLPVAAGDVDPRFIAFLKAYEDRGFDEHRGVEPLALMRAAGQWLRHGRVVSGGSTLTMQVARLLEPRDERTPRAKARQIVRAVQLERRFSKTEILDLYLALAPYGGNLEGVRAASLAYFGREPKRLSNGEAALLVGLPQAPEARRPDRFAAAARRARDRVLDRAMARGLITPADAEAARAEPVPDERRPFPMLAAHAADAALSERPGERVHRLPIDGRLQASLEALAREGAERQGPRLSAAILVVDNATGEVRAHVGSAGYLASERGGALDMTASPRSPGSALKPFIYGLAFESGLAHPETMLDDRPSRFGTYAPENFDLTFQGTVTARRALQLSLNVPAVELLAEIGPPRFLARLRQAGAELFLPAEAAPGLAVGLGGLGITLSDMARLYAGLARGGEVPPLVRRLGGAPATPGGLAIADPVAAWYVADILRGAPPPDNALAGRIAFKTGTSYGYRDAWAVGFDRRVTIAVWLGRPDNAAVPGLTGRVAAAPLLFDAFARFGGEPEPVIRPPHVLLATSATLPPPLRHIRKDQPKTVASTVAAPLKIAFPPEGARVDLGLASAGADLAALALKAQGGVLPLTWLVNGAPVGSASPRRQSLWRPDGAGFARVSVIDATGATDSVTVRVE</sequence>
<evidence type="ECO:0000256" key="1">
    <source>
        <dbReference type="ARBA" id="ARBA00004752"/>
    </source>
</evidence>
<keyword evidence="12" id="KW-1133">Transmembrane helix</keyword>
<dbReference type="InterPro" id="IPR036950">
    <property type="entry name" value="PBP_transglycosylase"/>
</dbReference>
<dbReference type="GO" id="GO:0008658">
    <property type="term" value="F:penicillin binding"/>
    <property type="evidence" value="ECO:0007669"/>
    <property type="project" value="InterPro"/>
</dbReference>
<dbReference type="PANTHER" id="PTHR32282">
    <property type="entry name" value="BINDING PROTEIN TRANSPEPTIDASE, PUTATIVE-RELATED"/>
    <property type="match status" value="1"/>
</dbReference>
<reference evidence="16 17" key="1">
    <citation type="submission" date="2019-09" db="EMBL/GenBank/DDBJ databases">
        <title>Salinarimonas rosea gen. nov., sp. nov., a new member of the a-2 subgroup of the Proteobacteria.</title>
        <authorList>
            <person name="Liu J."/>
        </authorList>
    </citation>
    <scope>NUCLEOTIDE SEQUENCE [LARGE SCALE GENOMIC DNA]</scope>
    <source>
        <strain evidence="16 17">BN140002</strain>
    </source>
</reference>
<comment type="caution">
    <text evidence="16">The sequence shown here is derived from an EMBL/GenBank/DDBJ whole genome shotgun (WGS) entry which is preliminary data.</text>
</comment>
<dbReference type="InterPro" id="IPR011815">
    <property type="entry name" value="PBP_1c"/>
</dbReference>
<dbReference type="Pfam" id="PF00912">
    <property type="entry name" value="Transgly"/>
    <property type="match status" value="1"/>
</dbReference>
<keyword evidence="17" id="KW-1185">Reference proteome</keyword>
<reference evidence="16 17" key="2">
    <citation type="submission" date="2019-09" db="EMBL/GenBank/DDBJ databases">
        <authorList>
            <person name="Jin C."/>
        </authorList>
    </citation>
    <scope>NUCLEOTIDE SEQUENCE [LARGE SCALE GENOMIC DNA]</scope>
    <source>
        <strain evidence="16 17">BN140002</strain>
    </source>
</reference>
<dbReference type="GO" id="GO:0008955">
    <property type="term" value="F:peptidoglycan glycosyltransferase activity"/>
    <property type="evidence" value="ECO:0007669"/>
    <property type="project" value="UniProtKB-EC"/>
</dbReference>
<evidence type="ECO:0000256" key="10">
    <source>
        <dbReference type="ARBA" id="ARBA00044770"/>
    </source>
</evidence>
<evidence type="ECO:0000256" key="11">
    <source>
        <dbReference type="ARBA" id="ARBA00049902"/>
    </source>
</evidence>
<dbReference type="GO" id="GO:0006508">
    <property type="term" value="P:proteolysis"/>
    <property type="evidence" value="ECO:0007669"/>
    <property type="project" value="UniProtKB-KW"/>
</dbReference>
<dbReference type="AlphaFoldDB" id="A0A5B2VPF0"/>
<dbReference type="InterPro" id="IPR001264">
    <property type="entry name" value="Glyco_trans_51"/>
</dbReference>
<keyword evidence="4" id="KW-0121">Carboxypeptidase</keyword>
<feature type="transmembrane region" description="Helical" evidence="12">
    <location>
        <begin position="40"/>
        <end position="59"/>
    </location>
</feature>
<keyword evidence="6" id="KW-0328">Glycosyltransferase</keyword>
<evidence type="ECO:0000256" key="8">
    <source>
        <dbReference type="ARBA" id="ARBA00022801"/>
    </source>
</evidence>
<comment type="similarity">
    <text evidence="2">In the C-terminal section; belongs to the transpeptidase family.</text>
</comment>
<dbReference type="GO" id="GO:0030288">
    <property type="term" value="C:outer membrane-bounded periplasmic space"/>
    <property type="evidence" value="ECO:0007669"/>
    <property type="project" value="TreeGrafter"/>
</dbReference>
<dbReference type="GO" id="GO:0004180">
    <property type="term" value="F:carboxypeptidase activity"/>
    <property type="evidence" value="ECO:0007669"/>
    <property type="project" value="UniProtKB-KW"/>
</dbReference>
<dbReference type="PANTHER" id="PTHR32282:SF15">
    <property type="entry name" value="PENICILLIN-BINDING PROTEIN 1C"/>
    <property type="match status" value="1"/>
</dbReference>
<evidence type="ECO:0000256" key="4">
    <source>
        <dbReference type="ARBA" id="ARBA00022645"/>
    </source>
</evidence>
<feature type="domain" description="Penicillin-binding protein transpeptidase" evidence="13">
    <location>
        <begin position="336"/>
        <end position="560"/>
    </location>
</feature>
<dbReference type="SUPFAM" id="SSF56601">
    <property type="entry name" value="beta-lactamase/transpeptidase-like"/>
    <property type="match status" value="1"/>
</dbReference>
<comment type="similarity">
    <text evidence="3">In the N-terminal section; belongs to the glycosyltransferase 51 family.</text>
</comment>
<evidence type="ECO:0000256" key="5">
    <source>
        <dbReference type="ARBA" id="ARBA00022670"/>
    </source>
</evidence>
<dbReference type="OrthoDB" id="9766909at2"/>
<proteinExistence type="inferred from homology"/>
<dbReference type="Pfam" id="PF00905">
    <property type="entry name" value="Transpeptidase"/>
    <property type="match status" value="1"/>
</dbReference>
<dbReference type="Gene3D" id="3.40.710.10">
    <property type="entry name" value="DD-peptidase/beta-lactamase superfamily"/>
    <property type="match status" value="1"/>
</dbReference>
<evidence type="ECO:0000313" key="16">
    <source>
        <dbReference type="EMBL" id="KAA2241031.1"/>
    </source>
</evidence>
<dbReference type="InterPro" id="IPR050396">
    <property type="entry name" value="Glycosyltr_51/Transpeptidase"/>
</dbReference>
<dbReference type="EMBL" id="VUOA01000010">
    <property type="protein sequence ID" value="KAA2241031.1"/>
    <property type="molecule type" value="Genomic_DNA"/>
</dbReference>
<keyword evidence="5" id="KW-0645">Protease</keyword>
<dbReference type="EC" id="2.4.99.28" evidence="10"/>
<name>A0A5B2VPF0_9HYPH</name>
<evidence type="ECO:0000256" key="6">
    <source>
        <dbReference type="ARBA" id="ARBA00022676"/>
    </source>
</evidence>
<evidence type="ECO:0000256" key="12">
    <source>
        <dbReference type="SAM" id="Phobius"/>
    </source>
</evidence>
<comment type="pathway">
    <text evidence="1">Cell wall biogenesis; peptidoglycan biosynthesis.</text>
</comment>
<protein>
    <recommendedName>
        <fullName evidence="10">peptidoglycan glycosyltransferase</fullName>
        <ecNumber evidence="10">2.4.99.28</ecNumber>
    </recommendedName>
</protein>
<evidence type="ECO:0000259" key="13">
    <source>
        <dbReference type="Pfam" id="PF00905"/>
    </source>
</evidence>
<evidence type="ECO:0000259" key="15">
    <source>
        <dbReference type="Pfam" id="PF06832"/>
    </source>
</evidence>
<dbReference type="Proteomes" id="UP000323142">
    <property type="component" value="Unassembled WGS sequence"/>
</dbReference>
<dbReference type="UniPathway" id="UPA00219"/>
<keyword evidence="9" id="KW-0511">Multifunctional enzyme</keyword>
<keyword evidence="12" id="KW-0472">Membrane</keyword>
<keyword evidence="7" id="KW-0808">Transferase</keyword>
<keyword evidence="12" id="KW-0812">Transmembrane</keyword>
<gene>
    <name evidence="16" type="primary">pbpC</name>
    <name evidence="16" type="ORF">F0L46_05175</name>
</gene>
<dbReference type="SUPFAM" id="SSF53955">
    <property type="entry name" value="Lysozyme-like"/>
    <property type="match status" value="1"/>
</dbReference>
<accession>A0A5B2VPF0</accession>